<name>A0A4R0N0M7_9SPHI</name>
<dbReference type="SUPFAM" id="SSF81853">
    <property type="entry name" value="Family 10 polysaccharide lyase"/>
    <property type="match status" value="1"/>
</dbReference>
<protein>
    <submittedName>
        <fullName evidence="2">Pectate lyase</fullName>
        <ecNumber evidence="2">4.2.2.2</ecNumber>
    </submittedName>
</protein>
<reference evidence="2 3" key="1">
    <citation type="submission" date="2019-02" db="EMBL/GenBank/DDBJ databases">
        <title>Pedobacter sp. RP-1-13 sp. nov., isolated from Arctic soil.</title>
        <authorList>
            <person name="Dahal R.H."/>
        </authorList>
    </citation>
    <scope>NUCLEOTIDE SEQUENCE [LARGE SCALE GENOMIC DNA]</scope>
    <source>
        <strain evidence="2 3">RP-1-13</strain>
    </source>
</reference>
<accession>A0A4R0N0M7</accession>
<dbReference type="GO" id="GO:0030570">
    <property type="term" value="F:pectate lyase activity"/>
    <property type="evidence" value="ECO:0007669"/>
    <property type="project" value="UniProtKB-EC"/>
</dbReference>
<keyword evidence="3" id="KW-1185">Reference proteome</keyword>
<sequence length="345" mass="38742">MKNITKIFLSLICLSLYSCASAQQATQTAQKTDELAEKMLVYQLSNGAWPKQLVGGVVVKYELPLTDALLAKIKATDYMHATIDNKATTREINALVKAYKTTQNKAYLVAAEKGIDYLFKAQYANGGWPQYYPDNSSYRAEITYNDDAMINVLNIMLNIVTQANDFDVVNKAYFSKAEDAVKRGLDCILKTQITQNGKLTIWAAQYDQNTLKPAKARNFEPASLSTSESAGIVKFLIRLKNPSPAVKNAITNAVAWFDASKITGYKFAKFPDGKDTGLIPDETSIIWARFYDFQTNKPIFGDRDNSIKSNVADISFERRNGYGWYGTWANNLILKDYPKWQKANQ</sequence>
<dbReference type="EC" id="4.2.2.2" evidence="2"/>
<dbReference type="OrthoDB" id="9804686at2"/>
<proteinExistence type="predicted"/>
<dbReference type="PROSITE" id="PS51257">
    <property type="entry name" value="PROKAR_LIPOPROTEIN"/>
    <property type="match status" value="1"/>
</dbReference>
<feature type="chain" id="PRO_5020825655" evidence="1">
    <location>
        <begin position="23"/>
        <end position="345"/>
    </location>
</feature>
<dbReference type="NCBIfam" id="TIGR02474">
    <property type="entry name" value="pec_lyase"/>
    <property type="match status" value="1"/>
</dbReference>
<evidence type="ECO:0000313" key="3">
    <source>
        <dbReference type="Proteomes" id="UP000292884"/>
    </source>
</evidence>
<dbReference type="Gene3D" id="1.50.10.20">
    <property type="match status" value="1"/>
</dbReference>
<dbReference type="Proteomes" id="UP000292884">
    <property type="component" value="Unassembled WGS sequence"/>
</dbReference>
<gene>
    <name evidence="2" type="primary">pelA</name>
    <name evidence="2" type="ORF">EZ428_08840</name>
</gene>
<evidence type="ECO:0000313" key="2">
    <source>
        <dbReference type="EMBL" id="TCC91844.1"/>
    </source>
</evidence>
<dbReference type="EMBL" id="SJSK01000002">
    <property type="protein sequence ID" value="TCC91844.1"/>
    <property type="molecule type" value="Genomic_DNA"/>
</dbReference>
<dbReference type="RefSeq" id="WP_131552784.1">
    <property type="nucleotide sequence ID" value="NZ_SJSK01000002.1"/>
</dbReference>
<comment type="caution">
    <text evidence="2">The sequence shown here is derived from an EMBL/GenBank/DDBJ whole genome shotgun (WGS) entry which is preliminary data.</text>
</comment>
<evidence type="ECO:0000256" key="1">
    <source>
        <dbReference type="SAM" id="SignalP"/>
    </source>
</evidence>
<feature type="signal peptide" evidence="1">
    <location>
        <begin position="1"/>
        <end position="22"/>
    </location>
</feature>
<keyword evidence="1" id="KW-0732">Signal</keyword>
<dbReference type="InterPro" id="IPR012669">
    <property type="entry name" value="Pectate_lyase"/>
</dbReference>
<organism evidence="2 3">
    <name type="scientific">Pedobacter frigiditerrae</name>
    <dbReference type="NCBI Taxonomy" id="2530452"/>
    <lineage>
        <taxon>Bacteria</taxon>
        <taxon>Pseudomonadati</taxon>
        <taxon>Bacteroidota</taxon>
        <taxon>Sphingobacteriia</taxon>
        <taxon>Sphingobacteriales</taxon>
        <taxon>Sphingobacteriaceae</taxon>
        <taxon>Pedobacter</taxon>
    </lineage>
</organism>
<dbReference type="Pfam" id="PF09492">
    <property type="entry name" value="Pec_lyase"/>
    <property type="match status" value="1"/>
</dbReference>
<dbReference type="AlphaFoldDB" id="A0A4R0N0M7"/>
<keyword evidence="2" id="KW-0456">Lyase</keyword>